<comment type="similarity">
    <text evidence="1">Belongs to the TUB family.</text>
</comment>
<feature type="compositionally biased region" description="Polar residues" evidence="2">
    <location>
        <begin position="69"/>
        <end position="80"/>
    </location>
</feature>
<feature type="region of interest" description="Disordered" evidence="2">
    <location>
        <begin position="147"/>
        <end position="191"/>
    </location>
</feature>
<feature type="region of interest" description="Disordered" evidence="2">
    <location>
        <begin position="1"/>
        <end position="135"/>
    </location>
</feature>
<dbReference type="PANTHER" id="PTHR16517">
    <property type="entry name" value="TUBBY-RELATED"/>
    <property type="match status" value="1"/>
</dbReference>
<sequence length="681" mass="69357">MEGSSGATPRSQTPRTPHSPSSSGGAPSGGMASPRASPAALVRPVTARTWQALSSSPAAAPDEPRRMSVYTNDLYNNSGSAAAADPRPALPLYQPASARPGTPTPRSAERLQQQRISTPSRLQAEGMASPSQRLAVVTGAAGAELSTANVPAGTAQEQREQGGGASPHKRPATDVRPVTAPAQPPASGASPLHVTTFSLAALHGVPAAAAAAESPRPSTAGGPIPGSSIAVDSPRVRQQVLGHFAGAVPAGAASHSRSASGGGATSPLGASPRPTLHGERGRGSGGGGPTARPSTRSFRPVAEAEARPATSMAAVQPQASGPEHFSIRAVHQGAAGGGAALPSSLGAYPQPPMTAPPKAAAQPVAQDSQPPCVEPGSLASFGIAAGAFVAAAPKSSGRAGEGEAAALPAPRALTREAMLASASFGTKADLRHFLLTPGPADAPLQCKVLRSRGGLLRGAPLYTLLIEQEGGRGGTFLLAARKRKGGPGGATYVLSVDQHDTSSHSASYVGKLRSNFLGTEFVFHDAGDKRSAGSPGGRCELGAAMYQTNVLGTKGPRKMTVVLPKLDAAGQRPLAVSPRGEHDSLLGQYKAYSLSSCVVLRNKPPRWNQGLGAYCLNFGGRVTQASVKNFQLVSVDNMERTILQFGKVAKDAFTLDYCYPMTALQAFFISLSSMDSKLACE</sequence>
<dbReference type="STRING" id="3076.A0A2P6U415"/>
<dbReference type="AlphaFoldDB" id="A0A2P6U415"/>
<feature type="region of interest" description="Disordered" evidence="2">
    <location>
        <begin position="336"/>
        <end position="373"/>
    </location>
</feature>
<feature type="domain" description="Tubby C-terminal" evidence="3">
    <location>
        <begin position="435"/>
        <end position="676"/>
    </location>
</feature>
<dbReference type="OrthoDB" id="8775810at2759"/>
<evidence type="ECO:0000313" key="4">
    <source>
        <dbReference type="EMBL" id="PRW61052.1"/>
    </source>
</evidence>
<dbReference type="SUPFAM" id="SSF54518">
    <property type="entry name" value="Tubby C-terminal domain-like"/>
    <property type="match status" value="1"/>
</dbReference>
<feature type="compositionally biased region" description="Polar residues" evidence="2">
    <location>
        <begin position="1"/>
        <end position="18"/>
    </location>
</feature>
<feature type="region of interest" description="Disordered" evidence="2">
    <location>
        <begin position="252"/>
        <end position="321"/>
    </location>
</feature>
<feature type="compositionally biased region" description="Low complexity" evidence="2">
    <location>
        <begin position="19"/>
        <end position="40"/>
    </location>
</feature>
<feature type="compositionally biased region" description="Low complexity" evidence="2">
    <location>
        <begin position="356"/>
        <end position="366"/>
    </location>
</feature>
<dbReference type="PRINTS" id="PR01573">
    <property type="entry name" value="SUPERTUBBY"/>
</dbReference>
<comment type="caution">
    <text evidence="4">The sequence shown here is derived from an EMBL/GenBank/DDBJ whole genome shotgun (WGS) entry which is preliminary data.</text>
</comment>
<evidence type="ECO:0000313" key="5">
    <source>
        <dbReference type="Proteomes" id="UP000239899"/>
    </source>
</evidence>
<dbReference type="Proteomes" id="UP000239899">
    <property type="component" value="Unassembled WGS sequence"/>
</dbReference>
<dbReference type="InterPro" id="IPR025659">
    <property type="entry name" value="Tubby-like_C"/>
</dbReference>
<evidence type="ECO:0000259" key="3">
    <source>
        <dbReference type="Pfam" id="PF01167"/>
    </source>
</evidence>
<dbReference type="InterPro" id="IPR000007">
    <property type="entry name" value="Tubby_C"/>
</dbReference>
<dbReference type="Pfam" id="PF01167">
    <property type="entry name" value="Tub"/>
    <property type="match status" value="1"/>
</dbReference>
<feature type="compositionally biased region" description="Polar residues" evidence="2">
    <location>
        <begin position="48"/>
        <end position="57"/>
    </location>
</feature>
<feature type="compositionally biased region" description="Low complexity" evidence="2">
    <location>
        <begin position="81"/>
        <end position="92"/>
    </location>
</feature>
<evidence type="ECO:0000256" key="2">
    <source>
        <dbReference type="SAM" id="MobiDB-lite"/>
    </source>
</evidence>
<organism evidence="4 5">
    <name type="scientific">Chlorella sorokiniana</name>
    <name type="common">Freshwater green alga</name>
    <dbReference type="NCBI Taxonomy" id="3076"/>
    <lineage>
        <taxon>Eukaryota</taxon>
        <taxon>Viridiplantae</taxon>
        <taxon>Chlorophyta</taxon>
        <taxon>core chlorophytes</taxon>
        <taxon>Trebouxiophyceae</taxon>
        <taxon>Chlorellales</taxon>
        <taxon>Chlorellaceae</taxon>
        <taxon>Chlorella clade</taxon>
        <taxon>Chlorella</taxon>
    </lineage>
</organism>
<feature type="region of interest" description="Disordered" evidence="2">
    <location>
        <begin position="210"/>
        <end position="230"/>
    </location>
</feature>
<reference evidence="4 5" key="1">
    <citation type="journal article" date="2018" name="Plant J.">
        <title>Genome sequences of Chlorella sorokiniana UTEX 1602 and Micractinium conductrix SAG 241.80: implications to maltose excretion by a green alga.</title>
        <authorList>
            <person name="Arriola M.B."/>
            <person name="Velmurugan N."/>
            <person name="Zhang Y."/>
            <person name="Plunkett M.H."/>
            <person name="Hondzo H."/>
            <person name="Barney B.M."/>
        </authorList>
    </citation>
    <scope>NUCLEOTIDE SEQUENCE [LARGE SCALE GENOMIC DNA]</scope>
    <source>
        <strain evidence="5">UTEX 1602</strain>
    </source>
</reference>
<dbReference type="Gene3D" id="3.20.90.10">
    <property type="entry name" value="Tubby Protein, Chain A"/>
    <property type="match status" value="1"/>
</dbReference>
<evidence type="ECO:0000256" key="1">
    <source>
        <dbReference type="ARBA" id="ARBA00007129"/>
    </source>
</evidence>
<keyword evidence="5" id="KW-1185">Reference proteome</keyword>
<accession>A0A2P6U415</accession>
<dbReference type="EMBL" id="LHPG02000001">
    <property type="protein sequence ID" value="PRW61052.1"/>
    <property type="molecule type" value="Genomic_DNA"/>
</dbReference>
<protein>
    <submittedName>
        <fullName evidence="4">Tubby-related 3-like isoform X2</fullName>
    </submittedName>
</protein>
<feature type="compositionally biased region" description="Polar residues" evidence="2">
    <location>
        <begin position="110"/>
        <end position="121"/>
    </location>
</feature>
<gene>
    <name evidence="4" type="ORF">C2E21_0549</name>
</gene>
<name>A0A2P6U415_CHLSO</name>
<proteinExistence type="inferred from homology"/>
<dbReference type="PANTHER" id="PTHR16517:SF7">
    <property type="entry name" value="PROTEIN KING TUBBY"/>
    <property type="match status" value="1"/>
</dbReference>